<keyword evidence="1" id="KW-0812">Transmembrane</keyword>
<organism evidence="2">
    <name type="scientific">Siphoviridae sp. ctPsO101</name>
    <dbReference type="NCBI Taxonomy" id="2825487"/>
    <lineage>
        <taxon>Viruses</taxon>
        <taxon>Duplodnaviria</taxon>
        <taxon>Heunggongvirae</taxon>
        <taxon>Uroviricota</taxon>
        <taxon>Caudoviricetes</taxon>
    </lineage>
</organism>
<keyword evidence="1" id="KW-1133">Transmembrane helix</keyword>
<evidence type="ECO:0000256" key="1">
    <source>
        <dbReference type="SAM" id="Phobius"/>
    </source>
</evidence>
<reference evidence="2" key="1">
    <citation type="journal article" date="2021" name="Proc. Natl. Acad. Sci. U.S.A.">
        <title>A Catalog of Tens of Thousands of Viruses from Human Metagenomes Reveals Hidden Associations with Chronic Diseases.</title>
        <authorList>
            <person name="Tisza M.J."/>
            <person name="Buck C.B."/>
        </authorList>
    </citation>
    <scope>NUCLEOTIDE SEQUENCE</scope>
    <source>
        <strain evidence="2">CtPsO101</strain>
    </source>
</reference>
<sequence>MKRERNKEMKKALLIELPAMLVIGAGMFAWAFLLWVVAP</sequence>
<protein>
    <submittedName>
        <fullName evidence="2">Uncharacterized protein</fullName>
    </submittedName>
</protein>
<dbReference type="EMBL" id="BK015523">
    <property type="protein sequence ID" value="DAE10981.1"/>
    <property type="molecule type" value="Genomic_DNA"/>
</dbReference>
<name>A0A8S5PX07_9CAUD</name>
<feature type="transmembrane region" description="Helical" evidence="1">
    <location>
        <begin position="12"/>
        <end position="38"/>
    </location>
</feature>
<keyword evidence="1" id="KW-0472">Membrane</keyword>
<evidence type="ECO:0000313" key="2">
    <source>
        <dbReference type="EMBL" id="DAE10981.1"/>
    </source>
</evidence>
<accession>A0A8S5PX07</accession>
<proteinExistence type="predicted"/>